<dbReference type="InterPro" id="IPR052714">
    <property type="entry name" value="MFS_Exporter"/>
</dbReference>
<dbReference type="PANTHER" id="PTHR23531">
    <property type="entry name" value="QUINOLENE RESISTANCE PROTEIN NORA"/>
    <property type="match status" value="1"/>
</dbReference>
<dbReference type="Gene3D" id="1.20.1250.20">
    <property type="entry name" value="MFS general substrate transporter like domains"/>
    <property type="match status" value="1"/>
</dbReference>
<dbReference type="GO" id="GO:0005886">
    <property type="term" value="C:plasma membrane"/>
    <property type="evidence" value="ECO:0007669"/>
    <property type="project" value="UniProtKB-SubCell"/>
</dbReference>
<evidence type="ECO:0000256" key="1">
    <source>
        <dbReference type="ARBA" id="ARBA00004651"/>
    </source>
</evidence>
<dbReference type="InterPro" id="IPR036259">
    <property type="entry name" value="MFS_trans_sf"/>
</dbReference>
<keyword evidence="4 6" id="KW-1133">Transmembrane helix</keyword>
<evidence type="ECO:0000259" key="7">
    <source>
        <dbReference type="PROSITE" id="PS50850"/>
    </source>
</evidence>
<feature type="transmembrane region" description="Helical" evidence="6">
    <location>
        <begin position="251"/>
        <end position="269"/>
    </location>
</feature>
<dbReference type="Pfam" id="PF07690">
    <property type="entry name" value="MFS_1"/>
    <property type="match status" value="1"/>
</dbReference>
<feature type="transmembrane region" description="Helical" evidence="6">
    <location>
        <begin position="436"/>
        <end position="455"/>
    </location>
</feature>
<feature type="transmembrane region" description="Helical" evidence="6">
    <location>
        <begin position="281"/>
        <end position="300"/>
    </location>
</feature>
<proteinExistence type="predicted"/>
<keyword evidence="5 6" id="KW-0472">Membrane</keyword>
<feature type="transmembrane region" description="Helical" evidence="6">
    <location>
        <begin position="499"/>
        <end position="519"/>
    </location>
</feature>
<feature type="transmembrane region" description="Helical" evidence="6">
    <location>
        <begin position="185"/>
        <end position="210"/>
    </location>
</feature>
<name>A0A5M9I070_9FIRM</name>
<feature type="transmembrane region" description="Helical" evidence="6">
    <location>
        <begin position="373"/>
        <end position="397"/>
    </location>
</feature>
<comment type="caution">
    <text evidence="8">The sequence shown here is derived from an EMBL/GenBank/DDBJ whole genome shotgun (WGS) entry which is preliminary data.</text>
</comment>
<evidence type="ECO:0000256" key="5">
    <source>
        <dbReference type="ARBA" id="ARBA00023136"/>
    </source>
</evidence>
<feature type="transmembrane region" description="Helical" evidence="6">
    <location>
        <begin position="306"/>
        <end position="329"/>
    </location>
</feature>
<comment type="subcellular location">
    <subcellularLocation>
        <location evidence="1">Cell membrane</location>
        <topology evidence="1">Multi-pass membrane protein</topology>
    </subcellularLocation>
</comment>
<dbReference type="EMBL" id="VMSO01000002">
    <property type="protein sequence ID" value="KAA8502584.1"/>
    <property type="molecule type" value="Genomic_DNA"/>
</dbReference>
<dbReference type="PANTHER" id="PTHR23531:SF1">
    <property type="entry name" value="QUINOLENE RESISTANCE PROTEIN NORA"/>
    <property type="match status" value="1"/>
</dbReference>
<evidence type="ECO:0000256" key="3">
    <source>
        <dbReference type="ARBA" id="ARBA00022692"/>
    </source>
</evidence>
<evidence type="ECO:0000256" key="6">
    <source>
        <dbReference type="SAM" id="Phobius"/>
    </source>
</evidence>
<dbReference type="GO" id="GO:0022857">
    <property type="term" value="F:transmembrane transporter activity"/>
    <property type="evidence" value="ECO:0007669"/>
    <property type="project" value="InterPro"/>
</dbReference>
<dbReference type="SUPFAM" id="SSF103473">
    <property type="entry name" value="MFS general substrate transporter"/>
    <property type="match status" value="1"/>
</dbReference>
<dbReference type="PROSITE" id="PS50850">
    <property type="entry name" value="MFS"/>
    <property type="match status" value="1"/>
</dbReference>
<reference evidence="8 9" key="1">
    <citation type="submission" date="2019-07" db="EMBL/GenBank/DDBJ databases">
        <authorList>
            <person name="Wongkuna S."/>
            <person name="Scaria J."/>
        </authorList>
    </citation>
    <scope>NUCLEOTIDE SEQUENCE [LARGE SCALE GENOMIC DNA]</scope>
    <source>
        <strain evidence="8 9">SW178</strain>
    </source>
</reference>
<dbReference type="InterPro" id="IPR011701">
    <property type="entry name" value="MFS"/>
</dbReference>
<accession>A0A5M9I070</accession>
<feature type="transmembrane region" description="Helical" evidence="6">
    <location>
        <begin position="222"/>
        <end position="239"/>
    </location>
</feature>
<dbReference type="AlphaFoldDB" id="A0A5M9I070"/>
<organism evidence="8 9">
    <name type="scientific">Mediterraneibacter catenae</name>
    <dbReference type="NCBI Taxonomy" id="2594882"/>
    <lineage>
        <taxon>Bacteria</taxon>
        <taxon>Bacillati</taxon>
        <taxon>Bacillota</taxon>
        <taxon>Clostridia</taxon>
        <taxon>Lachnospirales</taxon>
        <taxon>Lachnospiraceae</taxon>
        <taxon>Mediterraneibacter</taxon>
    </lineage>
</organism>
<evidence type="ECO:0000256" key="2">
    <source>
        <dbReference type="ARBA" id="ARBA00022448"/>
    </source>
</evidence>
<dbReference type="OrthoDB" id="9814001at2"/>
<dbReference type="CDD" id="cd17489">
    <property type="entry name" value="MFS_YfcJ_like"/>
    <property type="match status" value="1"/>
</dbReference>
<evidence type="ECO:0000313" key="8">
    <source>
        <dbReference type="EMBL" id="KAA8502584.1"/>
    </source>
</evidence>
<sequence length="551" mass="61009">MYGRCGRKLFYLRPPDTGHRDPHHLRRHSVRYIAENRILSSQSHFSAGFQEFLLFFYTSEAKPDRSESAIRHSRCPDRRRPRSETVYNSVVLYTAFPFTSFLSGVIPPFCAYTRYYKTERALCLCCHFRHSGCMIRSGILFDKVRIKMKQNIYSKDIILVLVTTFFYMSSPMLVTPLITGFTESIGASAAVMGFVGGLMNLCSLFCRPLAGNLADKLSKYKLSFIGAAFMTIACIGYILAPNEAVVVVSRIINGVGFACCSVCMATWMSNMLPKDKIGSGMGFYGTMNALAMAVAPAIGVSVYQRFGYRTAFCIALAFSIAIIIVIQFIKDKGEPESLQVERKTEDATDANITSSKLYTARKMPRLRIVEAKVLPVAFIIMLFAIPYCATQSFLVTYVEVRGLNVTVSMFFPSYAVVLIVLRLTLRRFFDKLPFHVFLLAGCISELTAIVLLTVMQNNITMLLASVFLAGGYGVMSSVCQSTAILLADKEKRGMANSTYYIGVDLGMTLGPMIGGALYGGVDIRWFYPLLAVTMPLAGLVYLVAGKGLKGS</sequence>
<evidence type="ECO:0000256" key="4">
    <source>
        <dbReference type="ARBA" id="ARBA00022989"/>
    </source>
</evidence>
<feature type="transmembrane region" description="Helical" evidence="6">
    <location>
        <begin position="157"/>
        <end position="179"/>
    </location>
</feature>
<keyword evidence="2" id="KW-0813">Transport</keyword>
<dbReference type="Proteomes" id="UP000322025">
    <property type="component" value="Unassembled WGS sequence"/>
</dbReference>
<keyword evidence="3 6" id="KW-0812">Transmembrane</keyword>
<feature type="transmembrane region" description="Helical" evidence="6">
    <location>
        <begin position="461"/>
        <end position="487"/>
    </location>
</feature>
<dbReference type="InterPro" id="IPR020846">
    <property type="entry name" value="MFS_dom"/>
</dbReference>
<evidence type="ECO:0000313" key="9">
    <source>
        <dbReference type="Proteomes" id="UP000322025"/>
    </source>
</evidence>
<gene>
    <name evidence="8" type="ORF">FNY66_02830</name>
</gene>
<feature type="transmembrane region" description="Helical" evidence="6">
    <location>
        <begin position="403"/>
        <end position="424"/>
    </location>
</feature>
<feature type="domain" description="Major facilitator superfamily (MFS) profile" evidence="7">
    <location>
        <begin position="156"/>
        <end position="549"/>
    </location>
</feature>
<feature type="transmembrane region" description="Helical" evidence="6">
    <location>
        <begin position="525"/>
        <end position="544"/>
    </location>
</feature>
<protein>
    <submittedName>
        <fullName evidence="8">MFS transporter</fullName>
    </submittedName>
</protein>
<keyword evidence="9" id="KW-1185">Reference proteome</keyword>